<feature type="region of interest" description="Disordered" evidence="1">
    <location>
        <begin position="1"/>
        <end position="33"/>
    </location>
</feature>
<organism evidence="3 4">
    <name type="scientific">Legionella lansingensis</name>
    <dbReference type="NCBI Taxonomy" id="45067"/>
    <lineage>
        <taxon>Bacteria</taxon>
        <taxon>Pseudomonadati</taxon>
        <taxon>Pseudomonadota</taxon>
        <taxon>Gammaproteobacteria</taxon>
        <taxon>Legionellales</taxon>
        <taxon>Legionellaceae</taxon>
        <taxon>Legionella</taxon>
    </lineage>
</organism>
<dbReference type="AlphaFoldDB" id="A0A0W0VPF4"/>
<reference evidence="3 4" key="1">
    <citation type="submission" date="2015-11" db="EMBL/GenBank/DDBJ databases">
        <title>Genomic analysis of 38 Legionella species identifies large and diverse effector repertoires.</title>
        <authorList>
            <person name="Burstein D."/>
            <person name="Amaro F."/>
            <person name="Zusman T."/>
            <person name="Lifshitz Z."/>
            <person name="Cohen O."/>
            <person name="Gilbert J.A."/>
            <person name="Pupko T."/>
            <person name="Shuman H.A."/>
            <person name="Segal G."/>
        </authorList>
    </citation>
    <scope>NUCLEOTIDE SEQUENCE [LARGE SCALE GENOMIC DNA]</scope>
    <source>
        <strain evidence="3 4">ATCC 49751</strain>
    </source>
</reference>
<dbReference type="Pfam" id="PF04375">
    <property type="entry name" value="HemX"/>
    <property type="match status" value="1"/>
</dbReference>
<dbReference type="EMBL" id="LNYI01000028">
    <property type="protein sequence ID" value="KTD22064.1"/>
    <property type="molecule type" value="Genomic_DNA"/>
</dbReference>
<dbReference type="PANTHER" id="PTHR38043">
    <property type="entry name" value="PROTEIN HEMX"/>
    <property type="match status" value="1"/>
</dbReference>
<gene>
    <name evidence="3" type="primary">hemX</name>
    <name evidence="3" type="ORF">Llan_1327</name>
</gene>
<evidence type="ECO:0000313" key="4">
    <source>
        <dbReference type="Proteomes" id="UP000054869"/>
    </source>
</evidence>
<dbReference type="OrthoDB" id="5653077at2"/>
<comment type="caution">
    <text evidence="3">The sequence shown here is derived from an EMBL/GenBank/DDBJ whole genome shotgun (WGS) entry which is preliminary data.</text>
</comment>
<dbReference type="Proteomes" id="UP000054869">
    <property type="component" value="Unassembled WGS sequence"/>
</dbReference>
<proteinExistence type="predicted"/>
<keyword evidence="3" id="KW-0808">Transferase</keyword>
<name>A0A0W0VPF4_9GAMM</name>
<dbReference type="PATRIC" id="fig|45067.4.peg.1393"/>
<dbReference type="RefSeq" id="WP_028373211.1">
    <property type="nucleotide sequence ID" value="NZ_CAAAJD010000045.1"/>
</dbReference>
<dbReference type="PANTHER" id="PTHR38043:SF1">
    <property type="entry name" value="PROTEIN HEMX"/>
    <property type="match status" value="1"/>
</dbReference>
<dbReference type="eggNOG" id="COG2959">
    <property type="taxonomic scope" value="Bacteria"/>
</dbReference>
<sequence>MANSNEEQQKKSSVKPTPTSPKTKVEVTQPAAPIATTPSTKGFSFHTLVTVAIILAVIALFCSLYSLKANRDLKEVITEKTQNVISELDTLRQQQLQTQGIEDSVTSLKQAQAKLQNQLKTVEKGLQIAMQQRLYKKEDWLLLKARYYLELAQINAHWSDDQQTTIAMLKAADDLLTNVSGQQLFAVRQAIAQEIAQLQALPKTDITGLLSKLDAAQDMVAKLPLKQPLNSMQPDMAQNGLKQGSSDWKEQLRASINSLEKLVVIRRHDGSIQPLLSPLHQAMLQETIRMNLEEAQWAILQNNPAVYQSALTQAIKNIKRAFDVDATPTQALLTQLQNLQQKKLLLSRPVINKSLPLLNQVIESNHSPTLSMPKEGDNQ</sequence>
<dbReference type="GO" id="GO:0008168">
    <property type="term" value="F:methyltransferase activity"/>
    <property type="evidence" value="ECO:0007669"/>
    <property type="project" value="UniProtKB-KW"/>
</dbReference>
<evidence type="ECO:0000256" key="1">
    <source>
        <dbReference type="SAM" id="MobiDB-lite"/>
    </source>
</evidence>
<keyword evidence="2" id="KW-0472">Membrane</keyword>
<keyword evidence="2" id="KW-1133">Transmembrane helix</keyword>
<keyword evidence="3" id="KW-0489">Methyltransferase</keyword>
<dbReference type="InterPro" id="IPR007470">
    <property type="entry name" value="HemX"/>
</dbReference>
<accession>A0A0W0VPF4</accession>
<keyword evidence="4" id="KW-1185">Reference proteome</keyword>
<keyword evidence="2" id="KW-0812">Transmembrane</keyword>
<protein>
    <submittedName>
        <fullName evidence="3">Uroporphyrinogen III methylase</fullName>
    </submittedName>
</protein>
<evidence type="ECO:0000256" key="2">
    <source>
        <dbReference type="SAM" id="Phobius"/>
    </source>
</evidence>
<feature type="transmembrane region" description="Helical" evidence="2">
    <location>
        <begin position="43"/>
        <end position="67"/>
    </location>
</feature>
<evidence type="ECO:0000313" key="3">
    <source>
        <dbReference type="EMBL" id="KTD22064.1"/>
    </source>
</evidence>
<dbReference type="STRING" id="45067.Llan_1327"/>
<dbReference type="GO" id="GO:0032259">
    <property type="term" value="P:methylation"/>
    <property type="evidence" value="ECO:0007669"/>
    <property type="project" value="UniProtKB-KW"/>
</dbReference>